<dbReference type="RefSeq" id="XP_013257857.1">
    <property type="nucleotide sequence ID" value="XM_013402403.1"/>
</dbReference>
<evidence type="ECO:0008006" key="4">
    <source>
        <dbReference type="Google" id="ProtNLM"/>
    </source>
</evidence>
<feature type="compositionally biased region" description="Basic and acidic residues" evidence="1">
    <location>
        <begin position="1"/>
        <end position="23"/>
    </location>
</feature>
<dbReference type="VEuPathDB" id="FungiDB:A1O9_08921"/>
<accession>A0A072P6F3</accession>
<evidence type="ECO:0000313" key="3">
    <source>
        <dbReference type="Proteomes" id="UP000027920"/>
    </source>
</evidence>
<dbReference type="HOGENOM" id="CLU_407086_0_0_1"/>
<feature type="compositionally biased region" description="Low complexity" evidence="1">
    <location>
        <begin position="56"/>
        <end position="78"/>
    </location>
</feature>
<dbReference type="OrthoDB" id="4158087at2759"/>
<feature type="region of interest" description="Disordered" evidence="1">
    <location>
        <begin position="1"/>
        <end position="171"/>
    </location>
</feature>
<dbReference type="GeneID" id="25283831"/>
<evidence type="ECO:0000256" key="1">
    <source>
        <dbReference type="SAM" id="MobiDB-lite"/>
    </source>
</evidence>
<dbReference type="InterPro" id="IPR021858">
    <property type="entry name" value="Fun_TF"/>
</dbReference>
<protein>
    <recommendedName>
        <fullName evidence="4">Transcription factor domain-containing protein</fullName>
    </recommendedName>
</protein>
<reference evidence="2 3" key="1">
    <citation type="submission" date="2013-03" db="EMBL/GenBank/DDBJ databases">
        <title>The Genome Sequence of Exophiala aquamarina CBS 119918.</title>
        <authorList>
            <consortium name="The Broad Institute Genomics Platform"/>
            <person name="Cuomo C."/>
            <person name="de Hoog S."/>
            <person name="Gorbushina A."/>
            <person name="Walker B."/>
            <person name="Young S.K."/>
            <person name="Zeng Q."/>
            <person name="Gargeya S."/>
            <person name="Fitzgerald M."/>
            <person name="Haas B."/>
            <person name="Abouelleil A."/>
            <person name="Allen A.W."/>
            <person name="Alvarado L."/>
            <person name="Arachchi H.M."/>
            <person name="Berlin A.M."/>
            <person name="Chapman S.B."/>
            <person name="Gainer-Dewar J."/>
            <person name="Goldberg J."/>
            <person name="Griggs A."/>
            <person name="Gujja S."/>
            <person name="Hansen M."/>
            <person name="Howarth C."/>
            <person name="Imamovic A."/>
            <person name="Ireland A."/>
            <person name="Larimer J."/>
            <person name="McCowan C."/>
            <person name="Murphy C."/>
            <person name="Pearson M."/>
            <person name="Poon T.W."/>
            <person name="Priest M."/>
            <person name="Roberts A."/>
            <person name="Saif S."/>
            <person name="Shea T."/>
            <person name="Sisk P."/>
            <person name="Sykes S."/>
            <person name="Wortman J."/>
            <person name="Nusbaum C."/>
            <person name="Birren B."/>
        </authorList>
    </citation>
    <scope>NUCLEOTIDE SEQUENCE [LARGE SCALE GENOMIC DNA]</scope>
    <source>
        <strain evidence="2 3">CBS 119918</strain>
    </source>
</reference>
<dbReference type="STRING" id="1182545.A0A072P6F3"/>
<sequence>METPAEEEHRSSVRPDHAAHDVALRSSAPTAAHRGDNDGPQDQNSAKYRRLDSDGSRTPTSSGSSSRFLFVDSSSSQRPRSDQRAINAHIQQTAHRNRRQAAVERLRGTANIGRYRREVQLQPRPTDSQSPAQRPLTPQNLPATRASSISLDQQSYSATPSSSIGPEHDPDDLHQQLVRLRHYGAVRGPEVQQAFDDQEVDDERGELGMVQRPGDDDVSAESSSVKSLLTQILQRLDAGSLGHAIQGRTGNTLNNTVLDPFGISSVQITPGMDSVLRHFSDVMLPSVFPTRQQAENQMRWAFQIAAEEPVVLYAILAISAAERTARLGELRGGSLETTYTEEDLESRRVPDFVPYKLKAIKYANESMKSMEKAVKVSTIFALMCLLSIEVITGNHQEVFAHISGLQKLIAWRGGYHGLPHHVTELILSSSYMCAAMTRTLPSAPPTSSLPNLPQSLVAAIREDIAEDLKQMGQGILNSDMDSVLDWRILQAYRDMVDVVQYREYYHERQIQPPPAELEYINTKSYQFRYAILSVPFEPRLPTSDKEEAGRLALLIFWFCNYQIAQPDSALNRALTMQLKSALEASDLKRLWAPHLDLLTWILLLGAFISAGQRERPWFVLNLARAARALRLTEWPDVRSRLLSYFYLDRIYLRGMQESWEEARLLADSMEAGLS</sequence>
<dbReference type="AlphaFoldDB" id="A0A072P6F3"/>
<keyword evidence="3" id="KW-1185">Reference proteome</keyword>
<proteinExistence type="predicted"/>
<dbReference type="PANTHER" id="PTHR37540:SF5">
    <property type="entry name" value="TRANSCRIPTION FACTOR DOMAIN-CONTAINING PROTEIN"/>
    <property type="match status" value="1"/>
</dbReference>
<dbReference type="PANTHER" id="PTHR37540">
    <property type="entry name" value="TRANSCRIPTION FACTOR (ACR-2), PUTATIVE-RELATED-RELATED"/>
    <property type="match status" value="1"/>
</dbReference>
<organism evidence="2 3">
    <name type="scientific">Exophiala aquamarina CBS 119918</name>
    <dbReference type="NCBI Taxonomy" id="1182545"/>
    <lineage>
        <taxon>Eukaryota</taxon>
        <taxon>Fungi</taxon>
        <taxon>Dikarya</taxon>
        <taxon>Ascomycota</taxon>
        <taxon>Pezizomycotina</taxon>
        <taxon>Eurotiomycetes</taxon>
        <taxon>Chaetothyriomycetidae</taxon>
        <taxon>Chaetothyriales</taxon>
        <taxon>Herpotrichiellaceae</taxon>
        <taxon>Exophiala</taxon>
    </lineage>
</organism>
<evidence type="ECO:0000313" key="2">
    <source>
        <dbReference type="EMBL" id="KEF55267.1"/>
    </source>
</evidence>
<dbReference type="Pfam" id="PF11951">
    <property type="entry name" value="Fungal_trans_2"/>
    <property type="match status" value="1"/>
</dbReference>
<gene>
    <name evidence="2" type="ORF">A1O9_08921</name>
</gene>
<comment type="caution">
    <text evidence="2">The sequence shown here is derived from an EMBL/GenBank/DDBJ whole genome shotgun (WGS) entry which is preliminary data.</text>
</comment>
<feature type="compositionally biased region" description="Polar residues" evidence="1">
    <location>
        <begin position="123"/>
        <end position="164"/>
    </location>
</feature>
<dbReference type="EMBL" id="AMGV01000008">
    <property type="protein sequence ID" value="KEF55267.1"/>
    <property type="molecule type" value="Genomic_DNA"/>
</dbReference>
<dbReference type="Proteomes" id="UP000027920">
    <property type="component" value="Unassembled WGS sequence"/>
</dbReference>
<name>A0A072P6F3_9EURO</name>